<dbReference type="InterPro" id="IPR048628">
    <property type="entry name" value="Sec3_C"/>
</dbReference>
<dbReference type="GO" id="GO:0005886">
    <property type="term" value="C:plasma membrane"/>
    <property type="evidence" value="ECO:0007669"/>
    <property type="project" value="TreeGrafter"/>
</dbReference>
<name>K1R0Y8_MAGGI</name>
<dbReference type="GO" id="GO:0000145">
    <property type="term" value="C:exocyst"/>
    <property type="evidence" value="ECO:0007669"/>
    <property type="project" value="TreeGrafter"/>
</dbReference>
<organism evidence="2">
    <name type="scientific">Magallana gigas</name>
    <name type="common">Pacific oyster</name>
    <name type="synonym">Crassostrea gigas</name>
    <dbReference type="NCBI Taxonomy" id="29159"/>
    <lineage>
        <taxon>Eukaryota</taxon>
        <taxon>Metazoa</taxon>
        <taxon>Spiralia</taxon>
        <taxon>Lophotrochozoa</taxon>
        <taxon>Mollusca</taxon>
        <taxon>Bivalvia</taxon>
        <taxon>Autobranchia</taxon>
        <taxon>Pteriomorphia</taxon>
        <taxon>Ostreida</taxon>
        <taxon>Ostreoidea</taxon>
        <taxon>Ostreidae</taxon>
        <taxon>Magallana</taxon>
    </lineage>
</organism>
<dbReference type="GO" id="GO:0006893">
    <property type="term" value="P:Golgi to plasma membrane transport"/>
    <property type="evidence" value="ECO:0007669"/>
    <property type="project" value="TreeGrafter"/>
</dbReference>
<sequence length="342" mass="39759">MATDYFREFYEENLGGGLKIQRRRTKSKLRHMNEEVRRMMGELFPNLESELEAFVSYADRLDGFNSMYMLVRMSQHVNNAQDTGSFLSLMFASCLVKIKRNFDKFIANQIKAIQDFKVSKKSRCGIIAFVHNFEEFANQAESIFKGSDRHTHLDKSYKALVVVIYEQIVRVASESQKTPKDVVMMATLSTLKIPCLESDRKEAKQIYQDNLNSYTLNLLGRPLEKLHVFFEGVQNRVATGVKPEEVGFQLAFSKQELRKVIKEYPVKEVKKGLDGIYKKTLKDLCEEENLLQVVWFSMQDEFIKQIKHYEDLINQCYPDSGITLEFKVDDVLSFFSEIAQNH</sequence>
<dbReference type="EMBL" id="JH815876">
    <property type="protein sequence ID" value="EKC42997.1"/>
    <property type="molecule type" value="Genomic_DNA"/>
</dbReference>
<evidence type="ECO:0000259" key="1">
    <source>
        <dbReference type="Pfam" id="PF20654"/>
    </source>
</evidence>
<dbReference type="HOGENOM" id="CLU_015381_0_0_1"/>
<dbReference type="GO" id="GO:0005546">
    <property type="term" value="F:phosphatidylinositol-4,5-bisphosphate binding"/>
    <property type="evidence" value="ECO:0007669"/>
    <property type="project" value="TreeGrafter"/>
</dbReference>
<dbReference type="Pfam" id="PF20654">
    <property type="entry name" value="Sec3_C-term"/>
    <property type="match status" value="1"/>
</dbReference>
<proteinExistence type="predicted"/>
<protein>
    <submittedName>
        <fullName evidence="2">Exocyst complex component 1</fullName>
    </submittedName>
</protein>
<feature type="domain" description="Exocyst complex component Sec3 C-terminal" evidence="1">
    <location>
        <begin position="26"/>
        <end position="319"/>
    </location>
</feature>
<gene>
    <name evidence="2" type="ORF">CGI_10023600</name>
</gene>
<accession>K1R0Y8</accession>
<dbReference type="AlphaFoldDB" id="K1R0Y8"/>
<evidence type="ECO:0000313" key="2">
    <source>
        <dbReference type="EMBL" id="EKC42997.1"/>
    </source>
</evidence>
<reference evidence="2" key="1">
    <citation type="journal article" date="2012" name="Nature">
        <title>The oyster genome reveals stress adaptation and complexity of shell formation.</title>
        <authorList>
            <person name="Zhang G."/>
            <person name="Fang X."/>
            <person name="Guo X."/>
            <person name="Li L."/>
            <person name="Luo R."/>
            <person name="Xu F."/>
            <person name="Yang P."/>
            <person name="Zhang L."/>
            <person name="Wang X."/>
            <person name="Qi H."/>
            <person name="Xiong Z."/>
            <person name="Que H."/>
            <person name="Xie Y."/>
            <person name="Holland P.W."/>
            <person name="Paps J."/>
            <person name="Zhu Y."/>
            <person name="Wu F."/>
            <person name="Chen Y."/>
            <person name="Wang J."/>
            <person name="Peng C."/>
            <person name="Meng J."/>
            <person name="Yang L."/>
            <person name="Liu J."/>
            <person name="Wen B."/>
            <person name="Zhang N."/>
            <person name="Huang Z."/>
            <person name="Zhu Q."/>
            <person name="Feng Y."/>
            <person name="Mount A."/>
            <person name="Hedgecock D."/>
            <person name="Xu Z."/>
            <person name="Liu Y."/>
            <person name="Domazet-Loso T."/>
            <person name="Du Y."/>
            <person name="Sun X."/>
            <person name="Zhang S."/>
            <person name="Liu B."/>
            <person name="Cheng P."/>
            <person name="Jiang X."/>
            <person name="Li J."/>
            <person name="Fan D."/>
            <person name="Wang W."/>
            <person name="Fu W."/>
            <person name="Wang T."/>
            <person name="Wang B."/>
            <person name="Zhang J."/>
            <person name="Peng Z."/>
            <person name="Li Y."/>
            <person name="Li N."/>
            <person name="Wang J."/>
            <person name="Chen M."/>
            <person name="He Y."/>
            <person name="Tan F."/>
            <person name="Song X."/>
            <person name="Zheng Q."/>
            <person name="Huang R."/>
            <person name="Yang H."/>
            <person name="Du X."/>
            <person name="Chen L."/>
            <person name="Yang M."/>
            <person name="Gaffney P.M."/>
            <person name="Wang S."/>
            <person name="Luo L."/>
            <person name="She Z."/>
            <person name="Ming Y."/>
            <person name="Huang W."/>
            <person name="Zhang S."/>
            <person name="Huang B."/>
            <person name="Zhang Y."/>
            <person name="Qu T."/>
            <person name="Ni P."/>
            <person name="Miao G."/>
            <person name="Wang J."/>
            <person name="Wang Q."/>
            <person name="Steinberg C.E."/>
            <person name="Wang H."/>
            <person name="Li N."/>
            <person name="Qian L."/>
            <person name="Zhang G."/>
            <person name="Li Y."/>
            <person name="Yang H."/>
            <person name="Liu X."/>
            <person name="Wang J."/>
            <person name="Yin Y."/>
            <person name="Wang J."/>
        </authorList>
    </citation>
    <scope>NUCLEOTIDE SEQUENCE [LARGE SCALE GENOMIC DNA]</scope>
    <source>
        <strain evidence="2">05x7-T-G4-1.051#20</strain>
    </source>
</reference>
<dbReference type="GO" id="GO:0006887">
    <property type="term" value="P:exocytosis"/>
    <property type="evidence" value="ECO:0007669"/>
    <property type="project" value="TreeGrafter"/>
</dbReference>
<dbReference type="PANTHER" id="PTHR16092:SF14">
    <property type="entry name" value="EXOCYST COMPLEX COMPONENT 1 ISOFORM X1"/>
    <property type="match status" value="1"/>
</dbReference>
<dbReference type="InParanoid" id="K1R0Y8"/>
<dbReference type="PANTHER" id="PTHR16092">
    <property type="entry name" value="SEC3/SYNTAXIN-RELATED"/>
    <property type="match status" value="1"/>
</dbReference>